<dbReference type="InterPro" id="IPR003593">
    <property type="entry name" value="AAA+_ATPase"/>
</dbReference>
<feature type="domain" description="SRP54-type proteins GTP-binding" evidence="13">
    <location>
        <begin position="266"/>
        <end position="279"/>
    </location>
</feature>
<dbReference type="PANTHER" id="PTHR11564:SF5">
    <property type="entry name" value="SIGNAL RECOGNITION PARTICLE SUBUNIT SRP54"/>
    <property type="match status" value="1"/>
</dbReference>
<keyword evidence="6" id="KW-0733">Signal recognition particle</keyword>
<dbReference type="GO" id="GO:0003924">
    <property type="term" value="F:GTPase activity"/>
    <property type="evidence" value="ECO:0007669"/>
    <property type="project" value="InterPro"/>
</dbReference>
<dbReference type="InterPro" id="IPR042101">
    <property type="entry name" value="SRP54_N_sf"/>
</dbReference>
<name>A0AA35WVD0_GEOBA</name>
<evidence type="ECO:0000256" key="9">
    <source>
        <dbReference type="ARBA" id="ARBA00034907"/>
    </source>
</evidence>
<reference evidence="14" key="1">
    <citation type="submission" date="2023-03" db="EMBL/GenBank/DDBJ databases">
        <authorList>
            <person name="Steffen K."/>
            <person name="Cardenas P."/>
        </authorList>
    </citation>
    <scope>NUCLEOTIDE SEQUENCE</scope>
</reference>
<dbReference type="GO" id="GO:0006614">
    <property type="term" value="P:SRP-dependent cotranslational protein targeting to membrane"/>
    <property type="evidence" value="ECO:0007669"/>
    <property type="project" value="InterPro"/>
</dbReference>
<keyword evidence="15" id="KW-1185">Reference proteome</keyword>
<evidence type="ECO:0000256" key="6">
    <source>
        <dbReference type="ARBA" id="ARBA00023135"/>
    </source>
</evidence>
<dbReference type="InterPro" id="IPR013822">
    <property type="entry name" value="Signal_recog_particl_SRP54_hlx"/>
</dbReference>
<dbReference type="GO" id="GO:0005525">
    <property type="term" value="F:GTP binding"/>
    <property type="evidence" value="ECO:0007669"/>
    <property type="project" value="UniProtKB-KW"/>
</dbReference>
<dbReference type="InterPro" id="IPR027417">
    <property type="entry name" value="P-loop_NTPase"/>
</dbReference>
<evidence type="ECO:0000313" key="15">
    <source>
        <dbReference type="Proteomes" id="UP001174909"/>
    </source>
</evidence>
<evidence type="ECO:0000256" key="10">
    <source>
        <dbReference type="ARBA" id="ARBA00035672"/>
    </source>
</evidence>
<dbReference type="GO" id="GO:0005786">
    <property type="term" value="C:signal recognition particle, endoplasmic reticulum targeting"/>
    <property type="evidence" value="ECO:0007669"/>
    <property type="project" value="UniProtKB-KW"/>
</dbReference>
<evidence type="ECO:0000313" key="14">
    <source>
        <dbReference type="EMBL" id="CAI8027942.1"/>
    </source>
</evidence>
<protein>
    <recommendedName>
        <fullName evidence="8">Signal recognition particle subunit SRP54</fullName>
        <ecNumber evidence="10">3.6.5.4</ecNumber>
    </recommendedName>
    <alternativeName>
        <fullName evidence="9">Signal recognition particle 54 kDa protein</fullName>
    </alternativeName>
</protein>
<dbReference type="Gene3D" id="3.40.50.300">
    <property type="entry name" value="P-loop containing nucleotide triphosphate hydrolases"/>
    <property type="match status" value="1"/>
</dbReference>
<evidence type="ECO:0000256" key="4">
    <source>
        <dbReference type="ARBA" id="ARBA00022884"/>
    </source>
</evidence>
<dbReference type="SMART" id="SM00382">
    <property type="entry name" value="AAA"/>
    <property type="match status" value="1"/>
</dbReference>
<dbReference type="Proteomes" id="UP001174909">
    <property type="component" value="Unassembled WGS sequence"/>
</dbReference>
<accession>A0AA35WVD0</accession>
<evidence type="ECO:0000256" key="5">
    <source>
        <dbReference type="ARBA" id="ARBA00023134"/>
    </source>
</evidence>
<dbReference type="Gene3D" id="1.10.260.30">
    <property type="entry name" value="Signal recognition particle, SRP54 subunit, M-domain"/>
    <property type="match status" value="1"/>
</dbReference>
<organism evidence="14 15">
    <name type="scientific">Geodia barretti</name>
    <name type="common">Barrett's horny sponge</name>
    <dbReference type="NCBI Taxonomy" id="519541"/>
    <lineage>
        <taxon>Eukaryota</taxon>
        <taxon>Metazoa</taxon>
        <taxon>Porifera</taxon>
        <taxon>Demospongiae</taxon>
        <taxon>Heteroscleromorpha</taxon>
        <taxon>Tetractinellida</taxon>
        <taxon>Astrophorina</taxon>
        <taxon>Geodiidae</taxon>
        <taxon>Geodia</taxon>
    </lineage>
</organism>
<dbReference type="EMBL" id="CASHTH010002311">
    <property type="protein sequence ID" value="CAI8027942.1"/>
    <property type="molecule type" value="Genomic_DNA"/>
</dbReference>
<feature type="region of interest" description="Disordered" evidence="12">
    <location>
        <begin position="358"/>
        <end position="395"/>
    </location>
</feature>
<dbReference type="Pfam" id="PF02881">
    <property type="entry name" value="SRP54_N"/>
    <property type="match status" value="1"/>
</dbReference>
<dbReference type="Gene3D" id="1.20.120.140">
    <property type="entry name" value="Signal recognition particle SRP54, nucleotide-binding domain"/>
    <property type="match status" value="1"/>
</dbReference>
<evidence type="ECO:0000256" key="12">
    <source>
        <dbReference type="SAM" id="MobiDB-lite"/>
    </source>
</evidence>
<dbReference type="EC" id="3.6.5.4" evidence="10"/>
<dbReference type="CDD" id="cd18539">
    <property type="entry name" value="SRP_G"/>
    <property type="match status" value="1"/>
</dbReference>
<evidence type="ECO:0000256" key="11">
    <source>
        <dbReference type="ARBA" id="ARBA00048157"/>
    </source>
</evidence>
<dbReference type="PANTHER" id="PTHR11564">
    <property type="entry name" value="SIGNAL RECOGNITION PARTICLE 54K PROTEIN SRP54"/>
    <property type="match status" value="1"/>
</dbReference>
<keyword evidence="3" id="KW-0378">Hydrolase</keyword>
<dbReference type="Pfam" id="PF02978">
    <property type="entry name" value="SRP_SPB"/>
    <property type="match status" value="1"/>
</dbReference>
<keyword evidence="2" id="KW-0547">Nucleotide-binding</keyword>
<keyword evidence="5" id="KW-0342">GTP-binding</keyword>
<comment type="catalytic activity">
    <reaction evidence="11">
        <text>GTP + H2O = GDP + phosphate + H(+)</text>
        <dbReference type="Rhea" id="RHEA:19669"/>
        <dbReference type="ChEBI" id="CHEBI:15377"/>
        <dbReference type="ChEBI" id="CHEBI:15378"/>
        <dbReference type="ChEBI" id="CHEBI:37565"/>
        <dbReference type="ChEBI" id="CHEBI:43474"/>
        <dbReference type="ChEBI" id="CHEBI:58189"/>
        <dbReference type="EC" id="3.6.5.4"/>
    </reaction>
    <physiologicalReaction direction="left-to-right" evidence="11">
        <dbReference type="Rhea" id="RHEA:19670"/>
    </physiologicalReaction>
</comment>
<dbReference type="InterPro" id="IPR022941">
    <property type="entry name" value="SRP54"/>
</dbReference>
<dbReference type="Pfam" id="PF00448">
    <property type="entry name" value="SRP54"/>
    <property type="match status" value="1"/>
</dbReference>
<dbReference type="InterPro" id="IPR036891">
    <property type="entry name" value="Signal_recog_part_SRP54_M_sf"/>
</dbReference>
<gene>
    <name evidence="14" type="ORF">GBAR_LOCUS15915</name>
</gene>
<evidence type="ECO:0000256" key="7">
    <source>
        <dbReference type="ARBA" id="ARBA00023274"/>
    </source>
</evidence>
<dbReference type="SMART" id="SM00962">
    <property type="entry name" value="SRP54"/>
    <property type="match status" value="1"/>
</dbReference>
<evidence type="ECO:0000256" key="1">
    <source>
        <dbReference type="ARBA" id="ARBA00005450"/>
    </source>
</evidence>
<evidence type="ECO:0000256" key="8">
    <source>
        <dbReference type="ARBA" id="ARBA00034832"/>
    </source>
</evidence>
<dbReference type="InterPro" id="IPR004125">
    <property type="entry name" value="Signal_recog_particle_SRP54_M"/>
</dbReference>
<dbReference type="AlphaFoldDB" id="A0AA35WVD0"/>
<evidence type="ECO:0000259" key="13">
    <source>
        <dbReference type="PROSITE" id="PS00300"/>
    </source>
</evidence>
<dbReference type="PROSITE" id="PS00300">
    <property type="entry name" value="SRP54"/>
    <property type="match status" value="1"/>
</dbReference>
<keyword evidence="4" id="KW-0694">RNA-binding</keyword>
<evidence type="ECO:0000256" key="2">
    <source>
        <dbReference type="ARBA" id="ARBA00022741"/>
    </source>
</evidence>
<comment type="caution">
    <text evidence="14">The sequence shown here is derived from an EMBL/GenBank/DDBJ whole genome shotgun (WGS) entry which is preliminary data.</text>
</comment>
<dbReference type="InterPro" id="IPR000897">
    <property type="entry name" value="SRP54_GTPase_dom"/>
</dbReference>
<keyword evidence="7" id="KW-0687">Ribonucleoprotein</keyword>
<dbReference type="SMART" id="SM00963">
    <property type="entry name" value="SRP54_N"/>
    <property type="match status" value="1"/>
</dbReference>
<comment type="similarity">
    <text evidence="1">Belongs to the GTP-binding SRP family. SRP54 subfamily.</text>
</comment>
<dbReference type="GO" id="GO:0008312">
    <property type="term" value="F:7S RNA binding"/>
    <property type="evidence" value="ECO:0007669"/>
    <property type="project" value="InterPro"/>
</dbReference>
<proteinExistence type="inferred from homology"/>
<feature type="non-terminal residue" evidence="14">
    <location>
        <position position="1"/>
    </location>
</feature>
<sequence>DPVGKAERCVWSPGEQGGRLTERDVDAALREVRMALLEADVNFRVAREFIARIREESLKSDVLQSLSPGQQVVKVTNDALVDILGGKVHRLEAGPRRPSVILMVGLNGAGKTTASAKLAHYLKQDGQTPVMVAADLQRPAAIQQLEALGNQIDVAVYQDAKSANTPKVARDGVKRAAELNAAWAIVDTAGRFQVDGELMSELEAVKEAVSPDETLLVVDAMTGQEAVEAANQFHDRIGLTGLIMTKMDGDARGGAALSITSVTGVPIKFIGTGERTDALEMFYPDRLASRILGMGDMLTLIDKAQANFDQDEAAEMERKIRQQTFDLEDFLGQLQQLKQMGPISQVLEMVPGLLRDEGQSVHGRAGRQPSSQDRGDYTLHDSGGAPPPGYYWREP</sequence>
<dbReference type="SUPFAM" id="SSF52540">
    <property type="entry name" value="P-loop containing nucleoside triphosphate hydrolases"/>
    <property type="match status" value="1"/>
</dbReference>
<evidence type="ECO:0000256" key="3">
    <source>
        <dbReference type="ARBA" id="ARBA00022801"/>
    </source>
</evidence>